<dbReference type="AlphaFoldDB" id="A0A2S5GUG8"/>
<protein>
    <submittedName>
        <fullName evidence="2">Uncharacterized protein</fullName>
    </submittedName>
</protein>
<evidence type="ECO:0000313" key="3">
    <source>
        <dbReference type="Proteomes" id="UP000239990"/>
    </source>
</evidence>
<organism evidence="2 3">
    <name type="scientific">Achromobacter spanius</name>
    <dbReference type="NCBI Taxonomy" id="217203"/>
    <lineage>
        <taxon>Bacteria</taxon>
        <taxon>Pseudomonadati</taxon>
        <taxon>Pseudomonadota</taxon>
        <taxon>Betaproteobacteria</taxon>
        <taxon>Burkholderiales</taxon>
        <taxon>Alcaligenaceae</taxon>
        <taxon>Achromobacter</taxon>
    </lineage>
</organism>
<name>A0A2S5GUG8_9BURK</name>
<sequence length="396" mass="40865">MDGNFAAGAIPGMSAAIKALGMGQGVRQQAQLQSGLMSAQAAKAGQDAQEMSRIAALRQNPEYIAELDAIQKGIGTLFKADYDVNKAPSGALDLQKLGWNQQVLGNIGDPGTDREKINLGTAALFGKADEPFAAVGNTGFALNKATGQGTAIDPGMAVIFGQQAAADLDYRRAQTDAAKARASGAGGAIIGYSEDGAPIYSPQKLKPIPPQALAKIQDNQANLRKVQLAIAALKENPDAVGVKNNLPDAMVQRMPFDGFSDGVGTRALVADLGSMIIHDRSGAAVTAAEFPRLAPFIPLATDSAPTAQKKLERFLAEYEAIQNSFGDIYNPGNGYQGVTLPKADPLDGKGPNPPGGAGAHPPVSVRAANALRANPDKAAEFDAKFGPGAAAKILGQ</sequence>
<evidence type="ECO:0000256" key="1">
    <source>
        <dbReference type="SAM" id="MobiDB-lite"/>
    </source>
</evidence>
<dbReference type="Proteomes" id="UP000239990">
    <property type="component" value="Unassembled WGS sequence"/>
</dbReference>
<comment type="caution">
    <text evidence="2">The sequence shown here is derived from an EMBL/GenBank/DDBJ whole genome shotgun (WGS) entry which is preliminary data.</text>
</comment>
<evidence type="ECO:0000313" key="2">
    <source>
        <dbReference type="EMBL" id="PPA76493.1"/>
    </source>
</evidence>
<dbReference type="EMBL" id="PREU01000003">
    <property type="protein sequence ID" value="PPA76493.1"/>
    <property type="molecule type" value="Genomic_DNA"/>
</dbReference>
<proteinExistence type="predicted"/>
<dbReference type="OrthoDB" id="9157617at2"/>
<accession>A0A2S5GUG8</accession>
<reference evidence="2 3" key="1">
    <citation type="submission" date="2018-02" db="EMBL/GenBank/DDBJ databases">
        <title>Draft Genome of Achromobacter spanius stain 6.</title>
        <authorList>
            <person name="Gunasekera T.S."/>
            <person name="Radwan O."/>
            <person name="Ruiz O.N."/>
        </authorList>
    </citation>
    <scope>NUCLEOTIDE SEQUENCE [LARGE SCALE GENOMIC DNA]</scope>
    <source>
        <strain evidence="2 3">6</strain>
    </source>
</reference>
<dbReference type="RefSeq" id="WP_104142877.1">
    <property type="nucleotide sequence ID" value="NZ_PREU01000003.1"/>
</dbReference>
<gene>
    <name evidence="2" type="ORF">C4E15_06780</name>
</gene>
<feature type="region of interest" description="Disordered" evidence="1">
    <location>
        <begin position="339"/>
        <end position="364"/>
    </location>
</feature>